<accession>A0A8H3DPT4</accession>
<reference evidence="2" key="1">
    <citation type="submission" date="2021-01" db="EMBL/GenBank/DDBJ databases">
        <authorList>
            <person name="Kaushik A."/>
        </authorList>
    </citation>
    <scope>NUCLEOTIDE SEQUENCE</scope>
    <source>
        <strain evidence="1">AG4-R118</strain>
        <strain evidence="2">AG4-RS23</strain>
    </source>
</reference>
<dbReference type="Proteomes" id="UP000663861">
    <property type="component" value="Unassembled WGS sequence"/>
</dbReference>
<comment type="caution">
    <text evidence="2">The sequence shown here is derived from an EMBL/GenBank/DDBJ whole genome shotgun (WGS) entry which is preliminary data.</text>
</comment>
<proteinExistence type="predicted"/>
<sequence>MYLVSAVPVVSVVALYLPPRYEIYRKRQERTWLDALYTWRDKTRSKLTWIEEFRREEGNLATHIVTPVLTCTVYEKPTEYMQTYIRCAASNPTEAIEGARSAVRSRLGGKVLLDFYWKMEDSGKEKSHCRYKVANVSYTYRLDNWAVAECRSEGTSKKGAQQKAARRLLESRAYCMFVRNSSGKL</sequence>
<dbReference type="EMBL" id="CAJMWY010004442">
    <property type="protein sequence ID" value="CAE6532268.1"/>
    <property type="molecule type" value="Genomic_DNA"/>
</dbReference>
<name>A0A8H3DPT4_9AGAM</name>
<dbReference type="EMBL" id="CAJMWX010001012">
    <property type="protein sequence ID" value="CAE6443734.1"/>
    <property type="molecule type" value="Genomic_DNA"/>
</dbReference>
<evidence type="ECO:0000313" key="3">
    <source>
        <dbReference type="Proteomes" id="UP000663861"/>
    </source>
</evidence>
<dbReference type="Proteomes" id="UP000663888">
    <property type="component" value="Unassembled WGS sequence"/>
</dbReference>
<gene>
    <name evidence="2" type="ORF">RDB_LOCUS176514</name>
    <name evidence="1" type="ORF">RDB_LOCUS54354</name>
</gene>
<organism evidence="2 3">
    <name type="scientific">Rhizoctonia solani</name>
    <dbReference type="NCBI Taxonomy" id="456999"/>
    <lineage>
        <taxon>Eukaryota</taxon>
        <taxon>Fungi</taxon>
        <taxon>Dikarya</taxon>
        <taxon>Basidiomycota</taxon>
        <taxon>Agaricomycotina</taxon>
        <taxon>Agaricomycetes</taxon>
        <taxon>Cantharellales</taxon>
        <taxon>Ceratobasidiaceae</taxon>
        <taxon>Rhizoctonia</taxon>
    </lineage>
</organism>
<evidence type="ECO:0000313" key="2">
    <source>
        <dbReference type="EMBL" id="CAE6532268.1"/>
    </source>
</evidence>
<dbReference type="AlphaFoldDB" id="A0A8H3DPT4"/>
<protein>
    <submittedName>
        <fullName evidence="2">Uncharacterized protein</fullName>
    </submittedName>
</protein>
<evidence type="ECO:0000313" key="1">
    <source>
        <dbReference type="EMBL" id="CAE6443734.1"/>
    </source>
</evidence>